<dbReference type="OrthoDB" id="676979at2759"/>
<keyword evidence="3" id="KW-1185">Reference proteome</keyword>
<feature type="region of interest" description="Disordered" evidence="1">
    <location>
        <begin position="1"/>
        <end position="37"/>
    </location>
</feature>
<name>A0A7R9A182_9CRUS</name>
<evidence type="ECO:0000313" key="2">
    <source>
        <dbReference type="EMBL" id="CAD7244474.1"/>
    </source>
</evidence>
<dbReference type="Proteomes" id="UP000677054">
    <property type="component" value="Unassembled WGS sequence"/>
</dbReference>
<evidence type="ECO:0000313" key="3">
    <source>
        <dbReference type="Proteomes" id="UP000677054"/>
    </source>
</evidence>
<gene>
    <name evidence="2" type="ORF">DSTB1V02_LOCUS4370</name>
</gene>
<dbReference type="EMBL" id="LR900163">
    <property type="protein sequence ID" value="CAD7244474.1"/>
    <property type="molecule type" value="Genomic_DNA"/>
</dbReference>
<sequence>MRRNTTCRTHVGQLPSPKKKGLIGSATPETASSRPLIGNPKMNPLLTVFLLFFPSFVFGITEQTCPIQDISPCKCTKDSDGDVTVDCSNASSGAQISSVLTNASWPSTQLWLFVIEDNTDVVELPEEFGDLSFRLVSK</sequence>
<dbReference type="EMBL" id="CAJPEV010000646">
    <property type="protein sequence ID" value="CAG0887200.1"/>
    <property type="molecule type" value="Genomic_DNA"/>
</dbReference>
<evidence type="ECO:0000256" key="1">
    <source>
        <dbReference type="SAM" id="MobiDB-lite"/>
    </source>
</evidence>
<organism evidence="2">
    <name type="scientific">Darwinula stevensoni</name>
    <dbReference type="NCBI Taxonomy" id="69355"/>
    <lineage>
        <taxon>Eukaryota</taxon>
        <taxon>Metazoa</taxon>
        <taxon>Ecdysozoa</taxon>
        <taxon>Arthropoda</taxon>
        <taxon>Crustacea</taxon>
        <taxon>Oligostraca</taxon>
        <taxon>Ostracoda</taxon>
        <taxon>Podocopa</taxon>
        <taxon>Podocopida</taxon>
        <taxon>Darwinulocopina</taxon>
        <taxon>Darwinuloidea</taxon>
        <taxon>Darwinulidae</taxon>
        <taxon>Darwinula</taxon>
    </lineage>
</organism>
<dbReference type="AlphaFoldDB" id="A0A7R9A182"/>
<accession>A0A7R9A182</accession>
<reference evidence="2" key="1">
    <citation type="submission" date="2020-11" db="EMBL/GenBank/DDBJ databases">
        <authorList>
            <person name="Tran Van P."/>
        </authorList>
    </citation>
    <scope>NUCLEOTIDE SEQUENCE</scope>
</reference>
<protein>
    <submittedName>
        <fullName evidence="2">Uncharacterized protein</fullName>
    </submittedName>
</protein>
<proteinExistence type="predicted"/>